<evidence type="ECO:0000313" key="1">
    <source>
        <dbReference type="EMBL" id="TNN61836.1"/>
    </source>
</evidence>
<comment type="caution">
    <text evidence="1">The sequence shown here is derived from an EMBL/GenBank/DDBJ whole genome shotgun (WGS) entry which is preliminary data.</text>
</comment>
<dbReference type="Proteomes" id="UP000314294">
    <property type="component" value="Unassembled WGS sequence"/>
</dbReference>
<sequence>MDACKESLNTPMKQKAYELYVTFGEFIGQQRHRNLLLLDKLDYPQAKSLHGEPVTHTSGSVRIAFIPRLSI</sequence>
<reference evidence="1 2" key="1">
    <citation type="submission" date="2019-03" db="EMBL/GenBank/DDBJ databases">
        <title>First draft genome of Liparis tanakae, snailfish: a comprehensive survey of snailfish specific genes.</title>
        <authorList>
            <person name="Kim W."/>
            <person name="Song I."/>
            <person name="Jeong J.-H."/>
            <person name="Kim D."/>
            <person name="Kim S."/>
            <person name="Ryu S."/>
            <person name="Song J.Y."/>
            <person name="Lee S.K."/>
        </authorList>
    </citation>
    <scope>NUCLEOTIDE SEQUENCE [LARGE SCALE GENOMIC DNA]</scope>
    <source>
        <tissue evidence="1">Muscle</tissue>
    </source>
</reference>
<name>A0A4Z2H7T0_9TELE</name>
<accession>A0A4Z2H7T0</accession>
<proteinExistence type="predicted"/>
<organism evidence="1 2">
    <name type="scientific">Liparis tanakae</name>
    <name type="common">Tanaka's snailfish</name>
    <dbReference type="NCBI Taxonomy" id="230148"/>
    <lineage>
        <taxon>Eukaryota</taxon>
        <taxon>Metazoa</taxon>
        <taxon>Chordata</taxon>
        <taxon>Craniata</taxon>
        <taxon>Vertebrata</taxon>
        <taxon>Euteleostomi</taxon>
        <taxon>Actinopterygii</taxon>
        <taxon>Neopterygii</taxon>
        <taxon>Teleostei</taxon>
        <taxon>Neoteleostei</taxon>
        <taxon>Acanthomorphata</taxon>
        <taxon>Eupercaria</taxon>
        <taxon>Perciformes</taxon>
        <taxon>Cottioidei</taxon>
        <taxon>Cottales</taxon>
        <taxon>Liparidae</taxon>
        <taxon>Liparis</taxon>
    </lineage>
</organism>
<dbReference type="AlphaFoldDB" id="A0A4Z2H7T0"/>
<protein>
    <submittedName>
        <fullName evidence="1">Uncharacterized protein</fullName>
    </submittedName>
</protein>
<gene>
    <name evidence="1" type="ORF">EYF80_027953</name>
</gene>
<dbReference type="EMBL" id="SRLO01000307">
    <property type="protein sequence ID" value="TNN61836.1"/>
    <property type="molecule type" value="Genomic_DNA"/>
</dbReference>
<keyword evidence="2" id="KW-1185">Reference proteome</keyword>
<evidence type="ECO:0000313" key="2">
    <source>
        <dbReference type="Proteomes" id="UP000314294"/>
    </source>
</evidence>